<organism evidence="2 3">
    <name type="scientific">Gigaspora margarita</name>
    <dbReference type="NCBI Taxonomy" id="4874"/>
    <lineage>
        <taxon>Eukaryota</taxon>
        <taxon>Fungi</taxon>
        <taxon>Fungi incertae sedis</taxon>
        <taxon>Mucoromycota</taxon>
        <taxon>Glomeromycotina</taxon>
        <taxon>Glomeromycetes</taxon>
        <taxon>Diversisporales</taxon>
        <taxon>Gigasporaceae</taxon>
        <taxon>Gigaspora</taxon>
    </lineage>
</organism>
<dbReference type="PROSITE" id="PS50011">
    <property type="entry name" value="PROTEIN_KINASE_DOM"/>
    <property type="match status" value="1"/>
</dbReference>
<proteinExistence type="predicted"/>
<reference evidence="2 3" key="1">
    <citation type="submission" date="2021-06" db="EMBL/GenBank/DDBJ databases">
        <authorList>
            <person name="Kallberg Y."/>
            <person name="Tangrot J."/>
            <person name="Rosling A."/>
        </authorList>
    </citation>
    <scope>NUCLEOTIDE SEQUENCE [LARGE SCALE GENOMIC DNA]</scope>
    <source>
        <strain evidence="2 3">120-4 pot B 10/14</strain>
    </source>
</reference>
<feature type="domain" description="Protein kinase" evidence="1">
    <location>
        <begin position="1"/>
        <end position="114"/>
    </location>
</feature>
<keyword evidence="3" id="KW-1185">Reference proteome</keyword>
<dbReference type="EMBL" id="CAJVQB010008646">
    <property type="protein sequence ID" value="CAG8721507.1"/>
    <property type="molecule type" value="Genomic_DNA"/>
</dbReference>
<dbReference type="Proteomes" id="UP000789901">
    <property type="component" value="Unassembled WGS sequence"/>
</dbReference>
<evidence type="ECO:0000313" key="3">
    <source>
        <dbReference type="Proteomes" id="UP000789901"/>
    </source>
</evidence>
<evidence type="ECO:0000259" key="1">
    <source>
        <dbReference type="PROSITE" id="PS50011"/>
    </source>
</evidence>
<accession>A0ABN7V4N8</accession>
<sequence>MKDLKPIERINSSLNENIFEQLVKASFELDQLHKAGITSLHRSKNLPPKFVLSTRLAPEVLTDIYSEEALTTAASDIFAMGITMAEMTQNKGSIFDGELDVPLRIGNLLSKYEY</sequence>
<dbReference type="InterPro" id="IPR000719">
    <property type="entry name" value="Prot_kinase_dom"/>
</dbReference>
<evidence type="ECO:0000313" key="2">
    <source>
        <dbReference type="EMBL" id="CAG8721507.1"/>
    </source>
</evidence>
<gene>
    <name evidence="2" type="ORF">GMARGA_LOCUS13565</name>
</gene>
<name>A0ABN7V4N8_GIGMA</name>
<protein>
    <submittedName>
        <fullName evidence="2">42931_t:CDS:1</fullName>
    </submittedName>
</protein>
<comment type="caution">
    <text evidence="2">The sequence shown here is derived from an EMBL/GenBank/DDBJ whole genome shotgun (WGS) entry which is preliminary data.</text>
</comment>